<dbReference type="RefSeq" id="WP_394511133.1">
    <property type="nucleotide sequence ID" value="NZ_JBIGHX010000003.1"/>
</dbReference>
<gene>
    <name evidence="2" type="ORF">ACG04Q_11880</name>
</gene>
<comment type="caution">
    <text evidence="2">The sequence shown here is derived from an EMBL/GenBank/DDBJ whole genome shotgun (WGS) entry which is preliminary data.</text>
</comment>
<protein>
    <recommendedName>
        <fullName evidence="4">Peptidase</fullName>
    </recommendedName>
</protein>
<evidence type="ECO:0008006" key="4">
    <source>
        <dbReference type="Google" id="ProtNLM"/>
    </source>
</evidence>
<proteinExistence type="predicted"/>
<evidence type="ECO:0000313" key="3">
    <source>
        <dbReference type="Proteomes" id="UP001606302"/>
    </source>
</evidence>
<dbReference type="EMBL" id="JBIGHX010000003">
    <property type="protein sequence ID" value="MFG6462270.1"/>
    <property type="molecule type" value="Genomic_DNA"/>
</dbReference>
<reference evidence="2 3" key="1">
    <citation type="submission" date="2024-08" db="EMBL/GenBank/DDBJ databases">
        <authorList>
            <person name="Lu H."/>
        </authorList>
    </citation>
    <scope>NUCLEOTIDE SEQUENCE [LARGE SCALE GENOMIC DNA]</scope>
    <source>
        <strain evidence="2 3">DXS20W</strain>
    </source>
</reference>
<accession>A0ABW7GKD7</accession>
<organism evidence="2 3">
    <name type="scientific">Pelomonas lactea</name>
    <dbReference type="NCBI Taxonomy" id="3299030"/>
    <lineage>
        <taxon>Bacteria</taxon>
        <taxon>Pseudomonadati</taxon>
        <taxon>Pseudomonadota</taxon>
        <taxon>Betaproteobacteria</taxon>
        <taxon>Burkholderiales</taxon>
        <taxon>Sphaerotilaceae</taxon>
        <taxon>Roseateles</taxon>
    </lineage>
</organism>
<evidence type="ECO:0000313" key="2">
    <source>
        <dbReference type="EMBL" id="MFG6462270.1"/>
    </source>
</evidence>
<feature type="region of interest" description="Disordered" evidence="1">
    <location>
        <begin position="203"/>
        <end position="233"/>
    </location>
</feature>
<dbReference type="Proteomes" id="UP001606302">
    <property type="component" value="Unassembled WGS sequence"/>
</dbReference>
<keyword evidence="3" id="KW-1185">Reference proteome</keyword>
<name>A0ABW7GKD7_9BURK</name>
<sequence length="390" mass="42217">MSTASNPKPAAAPESLDLVEVFRPGRRRAMNGREYLITEADVVACAEGYDPALSKAPHVVGHPKHDDPAYGWIESFKAVDGGKSLYVTKSGQVEPEFAEMVVGGRYPNRSMAFYPPDHEANPKPGIWYPKHLGWLGGAAPAVKGLKPVVAYAADDAGLVVFGEWEDQLQVGIFRRLREWFIGRFGVEEADKVLPSYELDALQREALTPEPDNTRSTTSPGFAEGDPAVPNPNDQAALDARAAQLDAREAEIAQREAAQAALVKSARSAGISAFADTMVAEGRWLPAEKARWVAFMEGMPDEAKVVEFGEGDARTETPALEVFQAQMRKAPKVVAFGENAGNERTVEPTDLQDAAAIGKAAAEFQEAERKSGREVSFELAVQHVVTQSKSN</sequence>
<evidence type="ECO:0000256" key="1">
    <source>
        <dbReference type="SAM" id="MobiDB-lite"/>
    </source>
</evidence>